<sequence>MSTHDLEDMGCGTSSSTKDRKSEKALKAALVIQNWYRGYSARLKARQRYALTIFQSIEYADEQGQLQLSNFFSFMLENYTQIHKKDPELVARLFGSTLQDYKDRQDYVSHIDVPDSYHGPRLQFPLTFTDIDLLVEAFKQQQILHAHYVLEVLFETKKVLKQMPNFTHVKTSPSKELTICGDLHGKLDDLFLIFYKNGLPSGSNTYIFNGDFVDRGKHSIEILMILFVSFLVYPNDLHLNRGNHEDFMMNLRYGFTKEILHKYKMKSVLMSPIPLDEDRDNDLKKNKINTTIIPREVKTNGSLSEQLTKHEWEQVIDILWSDPRGKRGCYPNTSRGGGCYFGPDITSKVLNKYQLKMLIRSHECKPEGYEICHDGKVVTVFSASNYYEEGSNRGAYIKLCSGMNLRFFQYQVTKATCLRPLYQRVNTIESSAIRILKERMISRKTDLIRAFQLQDRSKSGKLPMGQWAFSMENILGLNLPWRSLSPHLVTTDKNGNINYMSSFEDIHIQKPVKEAQSTLIETLYRYRSDLQIIFNVIDSDHSGLISMEEFRAMWKLFNSHYSIHIDDFQIDDLAERMDLNKDGSIDFNEFLKAFYVVHKLDNVNKSDSKLA</sequence>
<dbReference type="PIRSF" id="PIRSF000912">
    <property type="entry name" value="PPEF"/>
    <property type="match status" value="1"/>
</dbReference>
<dbReference type="Gene3D" id="3.60.21.10">
    <property type="match status" value="1"/>
</dbReference>
<dbReference type="CDD" id="cd00051">
    <property type="entry name" value="EFh"/>
    <property type="match status" value="1"/>
</dbReference>
<keyword evidence="7" id="KW-0904">Protein phosphatase</keyword>
<organism evidence="14 15">
    <name type="scientific">Vulpes vulpes</name>
    <name type="common">Red fox</name>
    <dbReference type="NCBI Taxonomy" id="9627"/>
    <lineage>
        <taxon>Eukaryota</taxon>
        <taxon>Metazoa</taxon>
        <taxon>Chordata</taxon>
        <taxon>Craniata</taxon>
        <taxon>Vertebrata</taxon>
        <taxon>Euteleostomi</taxon>
        <taxon>Mammalia</taxon>
        <taxon>Eutheria</taxon>
        <taxon>Laurasiatheria</taxon>
        <taxon>Carnivora</taxon>
        <taxon>Caniformia</taxon>
        <taxon>Canidae</taxon>
        <taxon>Vulpes</taxon>
    </lineage>
</organism>
<dbReference type="SMART" id="SM00156">
    <property type="entry name" value="PP2Ac"/>
    <property type="match status" value="1"/>
</dbReference>
<evidence type="ECO:0000256" key="2">
    <source>
        <dbReference type="ARBA" id="ARBA00008294"/>
    </source>
</evidence>
<dbReference type="RefSeq" id="XP_072601051.1">
    <property type="nucleotide sequence ID" value="XM_072744950.1"/>
</dbReference>
<feature type="domain" description="EF-hand" evidence="13">
    <location>
        <begin position="565"/>
        <end position="600"/>
    </location>
</feature>
<comment type="catalytic activity">
    <reaction evidence="10 11">
        <text>O-phospho-L-threonyl-[protein] + H2O = L-threonyl-[protein] + phosphate</text>
        <dbReference type="Rhea" id="RHEA:47004"/>
        <dbReference type="Rhea" id="RHEA-COMP:11060"/>
        <dbReference type="Rhea" id="RHEA-COMP:11605"/>
        <dbReference type="ChEBI" id="CHEBI:15377"/>
        <dbReference type="ChEBI" id="CHEBI:30013"/>
        <dbReference type="ChEBI" id="CHEBI:43474"/>
        <dbReference type="ChEBI" id="CHEBI:61977"/>
        <dbReference type="EC" id="3.1.3.16"/>
    </reaction>
</comment>
<accession>A0ABM4ZET4</accession>
<name>A0ABM4ZET4_VULVU</name>
<dbReference type="PROSITE" id="PS50096">
    <property type="entry name" value="IQ"/>
    <property type="match status" value="1"/>
</dbReference>
<dbReference type="InterPro" id="IPR029052">
    <property type="entry name" value="Metallo-depent_PP-like"/>
</dbReference>
<dbReference type="InterPro" id="IPR000048">
    <property type="entry name" value="IQ_motif_EF-hand-BS"/>
</dbReference>
<evidence type="ECO:0000256" key="7">
    <source>
        <dbReference type="ARBA" id="ARBA00022912"/>
    </source>
</evidence>
<dbReference type="SUPFAM" id="SSF47473">
    <property type="entry name" value="EF-hand"/>
    <property type="match status" value="1"/>
</dbReference>
<dbReference type="InterPro" id="IPR002048">
    <property type="entry name" value="EF_hand_dom"/>
</dbReference>
<dbReference type="Gene3D" id="1.10.238.10">
    <property type="entry name" value="EF-hand"/>
    <property type="match status" value="1"/>
</dbReference>
<dbReference type="SMART" id="SM00054">
    <property type="entry name" value="EFh"/>
    <property type="match status" value="2"/>
</dbReference>
<evidence type="ECO:0000256" key="4">
    <source>
        <dbReference type="ARBA" id="ARBA00022737"/>
    </source>
</evidence>
<dbReference type="CDD" id="cd23767">
    <property type="entry name" value="IQCD"/>
    <property type="match status" value="1"/>
</dbReference>
<evidence type="ECO:0000313" key="15">
    <source>
        <dbReference type="RefSeq" id="XP_072601051.1"/>
    </source>
</evidence>
<evidence type="ECO:0000256" key="1">
    <source>
        <dbReference type="ARBA" id="ARBA00001936"/>
    </source>
</evidence>
<dbReference type="PROSITE" id="PS50222">
    <property type="entry name" value="EF_HAND_2"/>
    <property type="match status" value="2"/>
</dbReference>
<dbReference type="InterPro" id="IPR012008">
    <property type="entry name" value="Ser/Thr-Pase_EF-hand_contain"/>
</dbReference>
<keyword evidence="14" id="KW-1185">Reference proteome</keyword>
<evidence type="ECO:0000256" key="12">
    <source>
        <dbReference type="SAM" id="MobiDB-lite"/>
    </source>
</evidence>
<dbReference type="PANTHER" id="PTHR45668:SF1">
    <property type="entry name" value="SERINE_THREONINE-PROTEIN PHOSPHATASE WITH EF-HANDS 1"/>
    <property type="match status" value="1"/>
</dbReference>
<keyword evidence="8" id="KW-0464">Manganese</keyword>
<comment type="similarity">
    <text evidence="2 11">Belongs to the PPP phosphatase family.</text>
</comment>
<dbReference type="Pfam" id="PF00149">
    <property type="entry name" value="Metallophos"/>
    <property type="match status" value="1"/>
</dbReference>
<gene>
    <name evidence="15" type="primary">PPEF1</name>
</gene>
<dbReference type="InterPro" id="IPR011992">
    <property type="entry name" value="EF-hand-dom_pair"/>
</dbReference>
<dbReference type="Pfam" id="PF08321">
    <property type="entry name" value="PPP5"/>
    <property type="match status" value="1"/>
</dbReference>
<dbReference type="PANTHER" id="PTHR45668">
    <property type="entry name" value="SERINE/THREONINE-PROTEIN PHOSPHATASE 5-RELATED"/>
    <property type="match status" value="1"/>
</dbReference>
<dbReference type="Pfam" id="PF13499">
    <property type="entry name" value="EF-hand_7"/>
    <property type="match status" value="1"/>
</dbReference>
<dbReference type="SMART" id="SM00015">
    <property type="entry name" value="IQ"/>
    <property type="match status" value="1"/>
</dbReference>
<feature type="region of interest" description="Disordered" evidence="12">
    <location>
        <begin position="1"/>
        <end position="20"/>
    </location>
</feature>
<evidence type="ECO:0000256" key="11">
    <source>
        <dbReference type="RuleBase" id="RU004273"/>
    </source>
</evidence>
<evidence type="ECO:0000256" key="8">
    <source>
        <dbReference type="ARBA" id="ARBA00023211"/>
    </source>
</evidence>
<dbReference type="PROSITE" id="PS00018">
    <property type="entry name" value="EF_HAND_1"/>
    <property type="match status" value="2"/>
</dbReference>
<comment type="cofactor">
    <cofactor evidence="1">
        <name>Mn(2+)</name>
        <dbReference type="ChEBI" id="CHEBI:29035"/>
    </cofactor>
</comment>
<dbReference type="PRINTS" id="PR00114">
    <property type="entry name" value="STPHPHTASE"/>
</dbReference>
<keyword evidence="3" id="KW-0479">Metal-binding</keyword>
<reference evidence="15" key="1">
    <citation type="submission" date="2025-08" db="UniProtKB">
        <authorList>
            <consortium name="RefSeq"/>
        </authorList>
    </citation>
    <scope>IDENTIFICATION</scope>
    <source>
        <tissue evidence="15">Cell line</tissue>
    </source>
</reference>
<proteinExistence type="inferred from homology"/>
<evidence type="ECO:0000256" key="10">
    <source>
        <dbReference type="ARBA" id="ARBA00048336"/>
    </source>
</evidence>
<evidence type="ECO:0000256" key="6">
    <source>
        <dbReference type="ARBA" id="ARBA00022837"/>
    </source>
</evidence>
<dbReference type="PROSITE" id="PS00125">
    <property type="entry name" value="SER_THR_PHOSPHATASE"/>
    <property type="match status" value="1"/>
</dbReference>
<evidence type="ECO:0000313" key="14">
    <source>
        <dbReference type="Proteomes" id="UP001652641"/>
    </source>
</evidence>
<evidence type="ECO:0000259" key="13">
    <source>
        <dbReference type="PROSITE" id="PS50222"/>
    </source>
</evidence>
<dbReference type="EC" id="3.1.3.16" evidence="11"/>
<dbReference type="InterPro" id="IPR013235">
    <property type="entry name" value="PPP_dom"/>
</dbReference>
<keyword evidence="4" id="KW-0677">Repeat</keyword>
<evidence type="ECO:0000256" key="9">
    <source>
        <dbReference type="ARBA" id="ARBA00047761"/>
    </source>
</evidence>
<evidence type="ECO:0000256" key="5">
    <source>
        <dbReference type="ARBA" id="ARBA00022801"/>
    </source>
</evidence>
<dbReference type="Proteomes" id="UP001652641">
    <property type="component" value="Chromosome X"/>
</dbReference>
<dbReference type="InterPro" id="IPR006186">
    <property type="entry name" value="Ser/Thr-sp_prot-phosphatase"/>
</dbReference>
<dbReference type="SUPFAM" id="SSF56300">
    <property type="entry name" value="Metallo-dependent phosphatases"/>
    <property type="match status" value="1"/>
</dbReference>
<protein>
    <recommendedName>
        <fullName evidence="11">Serine/threonine-protein phosphatase</fullName>
        <ecNumber evidence="11">3.1.3.16</ecNumber>
    </recommendedName>
</protein>
<dbReference type="GeneID" id="112919131"/>
<evidence type="ECO:0000256" key="3">
    <source>
        <dbReference type="ARBA" id="ARBA00022723"/>
    </source>
</evidence>
<dbReference type="InterPro" id="IPR018247">
    <property type="entry name" value="EF_Hand_1_Ca_BS"/>
</dbReference>
<keyword evidence="6" id="KW-0106">Calcium</keyword>
<dbReference type="InterPro" id="IPR004843">
    <property type="entry name" value="Calcineurin-like_PHP"/>
</dbReference>
<feature type="domain" description="EF-hand" evidence="13">
    <location>
        <begin position="525"/>
        <end position="560"/>
    </location>
</feature>
<comment type="catalytic activity">
    <reaction evidence="9">
        <text>O-phospho-L-seryl-[protein] + H2O = L-seryl-[protein] + phosphate</text>
        <dbReference type="Rhea" id="RHEA:20629"/>
        <dbReference type="Rhea" id="RHEA-COMP:9863"/>
        <dbReference type="Rhea" id="RHEA-COMP:11604"/>
        <dbReference type="ChEBI" id="CHEBI:15377"/>
        <dbReference type="ChEBI" id="CHEBI:29999"/>
        <dbReference type="ChEBI" id="CHEBI:43474"/>
        <dbReference type="ChEBI" id="CHEBI:83421"/>
        <dbReference type="EC" id="3.1.3.16"/>
    </reaction>
</comment>
<keyword evidence="5 11" id="KW-0378">Hydrolase</keyword>
<dbReference type="InterPro" id="IPR051134">
    <property type="entry name" value="PPP_phosphatase"/>
</dbReference>